<reference evidence="4 6" key="1">
    <citation type="journal article" date="2016" name="Genome Announc.">
        <title>Complete Genome Sequence of the Amino Acid-Fermenting Clostridium propionicum X2 (DSM 1682).</title>
        <authorList>
            <person name="Poehlein A."/>
            <person name="Schlien K."/>
            <person name="Chowdhury N.P."/>
            <person name="Gottschalk G."/>
            <person name="Buckel W."/>
            <person name="Daniel R."/>
        </authorList>
    </citation>
    <scope>NUCLEOTIDE SEQUENCE [LARGE SCALE GENOMIC DNA]</scope>
    <source>
        <strain evidence="4 6">X2</strain>
    </source>
</reference>
<dbReference type="EMBL" id="CP014223">
    <property type="protein sequence ID" value="AMJ41724.1"/>
    <property type="molecule type" value="Genomic_DNA"/>
</dbReference>
<dbReference type="InterPro" id="IPR002645">
    <property type="entry name" value="STAS_dom"/>
</dbReference>
<dbReference type="PANTHER" id="PTHR33495:SF2">
    <property type="entry name" value="ANTI-SIGMA FACTOR ANTAGONIST TM_1081-RELATED"/>
    <property type="match status" value="1"/>
</dbReference>
<evidence type="ECO:0000256" key="1">
    <source>
        <dbReference type="ARBA" id="ARBA00009013"/>
    </source>
</evidence>
<reference evidence="5" key="3">
    <citation type="submission" date="2016-11" db="EMBL/GenBank/DDBJ databases">
        <authorList>
            <person name="Varghese N."/>
            <person name="Submissions S."/>
        </authorList>
    </citation>
    <scope>NUCLEOTIDE SEQUENCE</scope>
    <source>
        <strain evidence="5">DSM 1682</strain>
    </source>
</reference>
<evidence type="ECO:0000259" key="3">
    <source>
        <dbReference type="PROSITE" id="PS50801"/>
    </source>
</evidence>
<dbReference type="GO" id="GO:0043856">
    <property type="term" value="F:anti-sigma factor antagonist activity"/>
    <property type="evidence" value="ECO:0007669"/>
    <property type="project" value="InterPro"/>
</dbReference>
<dbReference type="InterPro" id="IPR003658">
    <property type="entry name" value="Anti-sigma_ant"/>
</dbReference>
<keyword evidence="6" id="KW-1185">Reference proteome</keyword>
<feature type="domain" description="STAS" evidence="3">
    <location>
        <begin position="1"/>
        <end position="111"/>
    </location>
</feature>
<gene>
    <name evidence="4" type="primary">spoIIAA</name>
    <name evidence="4" type="ORF">CPRO_21440</name>
    <name evidence="5" type="ORF">SAMN02745151_01921</name>
</gene>
<dbReference type="AlphaFoldDB" id="A0A0X8VCX7"/>
<reference evidence="7" key="4">
    <citation type="submission" date="2016-11" db="EMBL/GenBank/DDBJ databases">
        <authorList>
            <person name="Jaros S."/>
            <person name="Januszkiewicz K."/>
            <person name="Wedrychowicz H."/>
        </authorList>
    </citation>
    <scope>NUCLEOTIDE SEQUENCE [LARGE SCALE GENOMIC DNA]</scope>
    <source>
        <strain evidence="7">DSM 1682</strain>
    </source>
</reference>
<dbReference type="KEGG" id="cpro:CPRO_21440"/>
<accession>A0A0X8VCX7</accession>
<reference evidence="6" key="2">
    <citation type="submission" date="2016-01" db="EMBL/GenBank/DDBJ databases">
        <authorList>
            <person name="Poehlein A."/>
            <person name="Schlien K."/>
            <person name="Gottschalk G."/>
            <person name="Buckel W."/>
            <person name="Daniel R."/>
        </authorList>
    </citation>
    <scope>NUCLEOTIDE SEQUENCE [LARGE SCALE GENOMIC DNA]</scope>
    <source>
        <strain evidence="6">X2</strain>
    </source>
</reference>
<protein>
    <recommendedName>
        <fullName evidence="2">Anti-sigma factor antagonist</fullName>
    </recommendedName>
</protein>
<dbReference type="EMBL" id="FQUA01000008">
    <property type="protein sequence ID" value="SHE83256.1"/>
    <property type="molecule type" value="Genomic_DNA"/>
</dbReference>
<dbReference type="RefSeq" id="WP_066051417.1">
    <property type="nucleotide sequence ID" value="NZ_CP014223.1"/>
</dbReference>
<dbReference type="CDD" id="cd07043">
    <property type="entry name" value="STAS_anti-anti-sigma_factors"/>
    <property type="match status" value="1"/>
</dbReference>
<dbReference type="PANTHER" id="PTHR33495">
    <property type="entry name" value="ANTI-SIGMA FACTOR ANTAGONIST TM_1081-RELATED-RELATED"/>
    <property type="match status" value="1"/>
</dbReference>
<dbReference type="Gene3D" id="3.30.750.24">
    <property type="entry name" value="STAS domain"/>
    <property type="match status" value="1"/>
</dbReference>
<evidence type="ECO:0000313" key="7">
    <source>
        <dbReference type="Proteomes" id="UP000184204"/>
    </source>
</evidence>
<dbReference type="Proteomes" id="UP000068026">
    <property type="component" value="Chromosome"/>
</dbReference>
<evidence type="ECO:0000313" key="4">
    <source>
        <dbReference type="EMBL" id="AMJ41724.1"/>
    </source>
</evidence>
<dbReference type="SUPFAM" id="SSF52091">
    <property type="entry name" value="SpoIIaa-like"/>
    <property type="match status" value="1"/>
</dbReference>
<evidence type="ECO:0000313" key="5">
    <source>
        <dbReference type="EMBL" id="SHE83256.1"/>
    </source>
</evidence>
<organism evidence="5 7">
    <name type="scientific">Anaerotignum propionicum DSM 1682</name>
    <dbReference type="NCBI Taxonomy" id="991789"/>
    <lineage>
        <taxon>Bacteria</taxon>
        <taxon>Bacillati</taxon>
        <taxon>Bacillota</taxon>
        <taxon>Clostridia</taxon>
        <taxon>Lachnospirales</taxon>
        <taxon>Anaerotignaceae</taxon>
        <taxon>Anaerotignum</taxon>
    </lineage>
</organism>
<evidence type="ECO:0000256" key="2">
    <source>
        <dbReference type="RuleBase" id="RU003749"/>
    </source>
</evidence>
<proteinExistence type="inferred from homology"/>
<dbReference type="NCBIfam" id="TIGR00377">
    <property type="entry name" value="ant_ant_sig"/>
    <property type="match status" value="1"/>
</dbReference>
<dbReference type="PROSITE" id="PS50801">
    <property type="entry name" value="STAS"/>
    <property type="match status" value="1"/>
</dbReference>
<evidence type="ECO:0000313" key="6">
    <source>
        <dbReference type="Proteomes" id="UP000068026"/>
    </source>
</evidence>
<comment type="similarity">
    <text evidence="1 2">Belongs to the anti-sigma-factor antagonist family.</text>
</comment>
<name>A0A0X8VCX7_ANAPI</name>
<sequence length="116" mass="13013">MELKFLKRNRTLIIKIDGEIDHHTCEVLRGETDRAFEKMGGKNIIFRMGGVSFMDSSGIGAIIGRYKNIQRLGGRIAVAEANERVEQIFRLSAMQSLIPSFPNIDLALEYVEGGKN</sequence>
<dbReference type="Pfam" id="PF01740">
    <property type="entry name" value="STAS"/>
    <property type="match status" value="1"/>
</dbReference>
<dbReference type="OrthoDB" id="9796601at2"/>
<dbReference type="InterPro" id="IPR036513">
    <property type="entry name" value="STAS_dom_sf"/>
</dbReference>
<dbReference type="Proteomes" id="UP000184204">
    <property type="component" value="Unassembled WGS sequence"/>
</dbReference>